<feature type="region of interest" description="Disordered" evidence="1">
    <location>
        <begin position="41"/>
        <end position="62"/>
    </location>
</feature>
<evidence type="ECO:0000313" key="2">
    <source>
        <dbReference type="EMBL" id="GFO17317.1"/>
    </source>
</evidence>
<gene>
    <name evidence="2" type="ORF">PoB_004382200</name>
</gene>
<protein>
    <submittedName>
        <fullName evidence="2">Zinc finger protein</fullName>
    </submittedName>
</protein>
<organism evidence="2 3">
    <name type="scientific">Plakobranchus ocellatus</name>
    <dbReference type="NCBI Taxonomy" id="259542"/>
    <lineage>
        <taxon>Eukaryota</taxon>
        <taxon>Metazoa</taxon>
        <taxon>Spiralia</taxon>
        <taxon>Lophotrochozoa</taxon>
        <taxon>Mollusca</taxon>
        <taxon>Gastropoda</taxon>
        <taxon>Heterobranchia</taxon>
        <taxon>Euthyneura</taxon>
        <taxon>Panpulmonata</taxon>
        <taxon>Sacoglossa</taxon>
        <taxon>Placobranchoidea</taxon>
        <taxon>Plakobranchidae</taxon>
        <taxon>Plakobranchus</taxon>
    </lineage>
</organism>
<comment type="caution">
    <text evidence="2">The sequence shown here is derived from an EMBL/GenBank/DDBJ whole genome shotgun (WGS) entry which is preliminary data.</text>
</comment>
<dbReference type="AlphaFoldDB" id="A0AAV4BCW9"/>
<feature type="compositionally biased region" description="Basic and acidic residues" evidence="1">
    <location>
        <begin position="41"/>
        <end position="53"/>
    </location>
</feature>
<evidence type="ECO:0000313" key="3">
    <source>
        <dbReference type="Proteomes" id="UP000735302"/>
    </source>
</evidence>
<accession>A0AAV4BCW9</accession>
<dbReference type="Proteomes" id="UP000735302">
    <property type="component" value="Unassembled WGS sequence"/>
</dbReference>
<proteinExistence type="predicted"/>
<keyword evidence="3" id="KW-1185">Reference proteome</keyword>
<reference evidence="2 3" key="1">
    <citation type="journal article" date="2021" name="Elife">
        <title>Chloroplast acquisition without the gene transfer in kleptoplastic sea slugs, Plakobranchus ocellatus.</title>
        <authorList>
            <person name="Maeda T."/>
            <person name="Takahashi S."/>
            <person name="Yoshida T."/>
            <person name="Shimamura S."/>
            <person name="Takaki Y."/>
            <person name="Nagai Y."/>
            <person name="Toyoda A."/>
            <person name="Suzuki Y."/>
            <person name="Arimoto A."/>
            <person name="Ishii H."/>
            <person name="Satoh N."/>
            <person name="Nishiyama T."/>
            <person name="Hasebe M."/>
            <person name="Maruyama T."/>
            <person name="Minagawa J."/>
            <person name="Obokata J."/>
            <person name="Shigenobu S."/>
        </authorList>
    </citation>
    <scope>NUCLEOTIDE SEQUENCE [LARGE SCALE GENOMIC DNA]</scope>
</reference>
<name>A0AAV4BCW9_9GAST</name>
<sequence>MQWKGPFEIVTTVGINDYRINMGGEEKTFHANEVKAYIARDQDASQATTEERPSTSSSARPAVSVTVIETSKVNTSTTVTVKPYLS</sequence>
<evidence type="ECO:0000256" key="1">
    <source>
        <dbReference type="SAM" id="MobiDB-lite"/>
    </source>
</evidence>
<dbReference type="EMBL" id="BLXT01004769">
    <property type="protein sequence ID" value="GFO17317.1"/>
    <property type="molecule type" value="Genomic_DNA"/>
</dbReference>